<evidence type="ECO:0008006" key="9">
    <source>
        <dbReference type="Google" id="ProtNLM"/>
    </source>
</evidence>
<feature type="region of interest" description="Disordered" evidence="4">
    <location>
        <begin position="1275"/>
        <end position="1305"/>
    </location>
</feature>
<accession>A0A154W665</accession>
<keyword evidence="2" id="KW-0677">Repeat</keyword>
<keyword evidence="8" id="KW-1185">Reference proteome</keyword>
<evidence type="ECO:0000256" key="3">
    <source>
        <dbReference type="ARBA" id="ARBA00023180"/>
    </source>
</evidence>
<feature type="domain" description="DUF4347" evidence="5">
    <location>
        <begin position="2"/>
        <end position="164"/>
    </location>
</feature>
<comment type="caution">
    <text evidence="7">The sequence shown here is derived from an EMBL/GenBank/DDBJ whole genome shotgun (WGS) entry which is preliminary data.</text>
</comment>
<proteinExistence type="predicted"/>
<dbReference type="InterPro" id="IPR040853">
    <property type="entry name" value="RapA2_cadherin-like"/>
</dbReference>
<feature type="compositionally biased region" description="Acidic residues" evidence="4">
    <location>
        <begin position="2909"/>
        <end position="2920"/>
    </location>
</feature>
<dbReference type="InterPro" id="IPR013783">
    <property type="entry name" value="Ig-like_fold"/>
</dbReference>
<feature type="domain" description="RapA2 cadherin-like" evidence="6">
    <location>
        <begin position="2506"/>
        <end position="2592"/>
    </location>
</feature>
<feature type="domain" description="RapA2 cadherin-like" evidence="6">
    <location>
        <begin position="2385"/>
        <end position="2470"/>
    </location>
</feature>
<feature type="domain" description="RapA2 cadherin-like" evidence="6">
    <location>
        <begin position="2750"/>
        <end position="2835"/>
    </location>
</feature>
<evidence type="ECO:0000313" key="7">
    <source>
        <dbReference type="EMBL" id="KZD09030.1"/>
    </source>
</evidence>
<dbReference type="PANTHER" id="PTHR45739">
    <property type="entry name" value="MATRIX PROTEIN, PUTATIVE-RELATED"/>
    <property type="match status" value="1"/>
</dbReference>
<reference evidence="7 8" key="1">
    <citation type="submission" date="2015-12" db="EMBL/GenBank/DDBJ databases">
        <title>Genome sequence of Oceanibaculum pacificum MCCC 1A02656.</title>
        <authorList>
            <person name="Lu L."/>
            <person name="Lai Q."/>
            <person name="Shao Z."/>
            <person name="Qian P."/>
        </authorList>
    </citation>
    <scope>NUCLEOTIDE SEQUENCE [LARGE SCALE GENOMIC DNA]</scope>
    <source>
        <strain evidence="7 8">MCCC 1A02656</strain>
    </source>
</reference>
<evidence type="ECO:0000256" key="4">
    <source>
        <dbReference type="SAM" id="MobiDB-lite"/>
    </source>
</evidence>
<dbReference type="Gene3D" id="2.60.40.10">
    <property type="entry name" value="Immunoglobulins"/>
    <property type="match status" value="9"/>
</dbReference>
<name>A0A154W665_9PROT</name>
<keyword evidence="1" id="KW-0732">Signal</keyword>
<feature type="region of interest" description="Disordered" evidence="4">
    <location>
        <begin position="2284"/>
        <end position="2311"/>
    </location>
</feature>
<dbReference type="Pfam" id="PF17803">
    <property type="entry name" value="Cadherin_4"/>
    <property type="match status" value="9"/>
</dbReference>
<dbReference type="EMBL" id="LPXN01000101">
    <property type="protein sequence ID" value="KZD09030.1"/>
    <property type="molecule type" value="Genomic_DNA"/>
</dbReference>
<dbReference type="GO" id="GO:0009653">
    <property type="term" value="P:anatomical structure morphogenesis"/>
    <property type="evidence" value="ECO:0007669"/>
    <property type="project" value="TreeGrafter"/>
</dbReference>
<dbReference type="InterPro" id="IPR051561">
    <property type="entry name" value="FRAS1_ECM"/>
</dbReference>
<organism evidence="7 8">
    <name type="scientific">Oceanibaculum pacificum</name>
    <dbReference type="NCBI Taxonomy" id="580166"/>
    <lineage>
        <taxon>Bacteria</taxon>
        <taxon>Pseudomonadati</taxon>
        <taxon>Pseudomonadota</taxon>
        <taxon>Alphaproteobacteria</taxon>
        <taxon>Rhodospirillales</taxon>
        <taxon>Oceanibaculaceae</taxon>
        <taxon>Oceanibaculum</taxon>
    </lineage>
</organism>
<feature type="compositionally biased region" description="Acidic residues" evidence="4">
    <location>
        <begin position="2299"/>
        <end position="2311"/>
    </location>
</feature>
<protein>
    <recommendedName>
        <fullName evidence="9">Cadherin domain-containing protein</fullName>
    </recommendedName>
</protein>
<feature type="domain" description="RapA2 cadherin-like" evidence="6">
    <location>
        <begin position="2142"/>
        <end position="2227"/>
    </location>
</feature>
<dbReference type="InterPro" id="IPR010221">
    <property type="entry name" value="VCBS_dom"/>
</dbReference>
<evidence type="ECO:0000256" key="1">
    <source>
        <dbReference type="ARBA" id="ARBA00022729"/>
    </source>
</evidence>
<dbReference type="NCBIfam" id="TIGR01965">
    <property type="entry name" value="VCBS_repeat"/>
    <property type="match status" value="9"/>
</dbReference>
<keyword evidence="3" id="KW-0325">Glycoprotein</keyword>
<feature type="domain" description="RapA2 cadherin-like" evidence="6">
    <location>
        <begin position="2629"/>
        <end position="2714"/>
    </location>
</feature>
<dbReference type="Pfam" id="PF14252">
    <property type="entry name" value="DUF4347"/>
    <property type="match status" value="1"/>
</dbReference>
<evidence type="ECO:0000259" key="6">
    <source>
        <dbReference type="Pfam" id="PF17803"/>
    </source>
</evidence>
<dbReference type="Proteomes" id="UP000076400">
    <property type="component" value="Unassembled WGS sequence"/>
</dbReference>
<feature type="compositionally biased region" description="Acidic residues" evidence="4">
    <location>
        <begin position="872"/>
        <end position="884"/>
    </location>
</feature>
<dbReference type="InterPro" id="IPR039005">
    <property type="entry name" value="CSPG_rpt"/>
</dbReference>
<evidence type="ECO:0000313" key="8">
    <source>
        <dbReference type="Proteomes" id="UP000076400"/>
    </source>
</evidence>
<feature type="domain" description="RapA2 cadherin-like" evidence="6">
    <location>
        <begin position="2992"/>
        <end position="3072"/>
    </location>
</feature>
<gene>
    <name evidence="7" type="ORF">AUP43_07990</name>
</gene>
<feature type="region of interest" description="Disordered" evidence="4">
    <location>
        <begin position="2523"/>
        <end position="2548"/>
    </location>
</feature>
<dbReference type="NCBIfam" id="NF012211">
    <property type="entry name" value="tand_rpt_95"/>
    <property type="match status" value="2"/>
</dbReference>
<dbReference type="Pfam" id="PF16184">
    <property type="entry name" value="Cadherin_3"/>
    <property type="match status" value="4"/>
</dbReference>
<dbReference type="PROSITE" id="PS51854">
    <property type="entry name" value="CSPG"/>
    <property type="match status" value="3"/>
</dbReference>
<feature type="region of interest" description="Disordered" evidence="4">
    <location>
        <begin position="1623"/>
        <end position="1643"/>
    </location>
</feature>
<feature type="domain" description="RapA2 cadherin-like" evidence="6">
    <location>
        <begin position="2263"/>
        <end position="2349"/>
    </location>
</feature>
<evidence type="ECO:0000256" key="2">
    <source>
        <dbReference type="ARBA" id="ARBA00022737"/>
    </source>
</evidence>
<feature type="region of interest" description="Disordered" evidence="4">
    <location>
        <begin position="868"/>
        <end position="890"/>
    </location>
</feature>
<dbReference type="InterPro" id="IPR025592">
    <property type="entry name" value="DUF4347"/>
</dbReference>
<feature type="region of interest" description="Disordered" evidence="4">
    <location>
        <begin position="2893"/>
        <end position="2920"/>
    </location>
</feature>
<feature type="region of interest" description="Disordered" evidence="4">
    <location>
        <begin position="421"/>
        <end position="440"/>
    </location>
</feature>
<feature type="domain" description="RapA2 cadherin-like" evidence="6">
    <location>
        <begin position="2871"/>
        <end position="2956"/>
    </location>
</feature>
<feature type="domain" description="RapA2 cadherin-like" evidence="6">
    <location>
        <begin position="2026"/>
        <end position="2106"/>
    </location>
</feature>
<dbReference type="PANTHER" id="PTHR45739:SF8">
    <property type="entry name" value="FRAS1-RELATED EXTRACELLULAR MATRIX PROTEIN 1"/>
    <property type="match status" value="1"/>
</dbReference>
<dbReference type="STRING" id="580166.AUP43_07990"/>
<evidence type="ECO:0000259" key="5">
    <source>
        <dbReference type="Pfam" id="PF14252"/>
    </source>
</evidence>
<sequence length="3116" mass="319486">MVIDSRVSDLQEILNSLPAEAEAIVIDTTTAGVEAVTELLGSSQDVASLHIISHGTPGGFVLGADQVDSKSLANGKGEAIAAWSTGLASGADVMLYGCDVGQGSAGRDFLSRMAWLTGADIAASSDATGAATLGGDWDLEVQVGAVNMMSALSGNELFAWQGLLEAPEITGAPEKVTLIEPSSINASETVSEYSFSGIVIDDGGEAEVTVIVTVSNAAAGTLEHTEDGSGSTLSFTGTGADATAWLANLTFVAADSATLDGGESVTTNIVIEAEGGGITVDHTLAVTVTPSNDPTLLPDGSMTVDEGDSEAVTAAALTIDDPEVSNGNQSAEQVIYRLLDLPTYGYLTLNGERVGVGSIFSHQDVLDNLLVYHHTETGAQQNDADGFEVSVNDGATPQASSNTATVTININPINQLPTASGSGTVYEGQPEDAQNANTGNGGVTYTPVGLMIEGDDGGDPGDSLTLYITSLPTAGELYYNGTLLDAGDVAGGFMIAWADRNLLTYRHDGRGAQDSTDTGPSTITFTYRVDDSEDSTGDQTMTLSVLEVNDDPEWNESSTLEADIPDDGNYRVTLDETMLEAMDIDSSDDEITFALTELADKGQVWLNGNGLALGATFTMADVRDGRVSFLQTTGAGPGETTEFKFVVLDNALSLRWNAATGEDYERPGGIYDSGTDNRTEFTFVVNLLETAGGGEAGTPPALVGPELQPSTEYLGDNPVAGGSGDTVVDEGGSGILTGAGGMLHYTAGSASADQIVYTVTGFAGDFPGTLEKNVGGDWITLGKYGTFTQADLNDGNIRFSHDGGESFETSFTYSVTAGGLQTPSLEPLAATGSFDIFITPVNDAPTVAGSTENLIAEGATKIITRDMVGIGDPDDETSGGEYDSETTLGDSNWEGDTNYAIDHDSGNPLHFIVTELPEHGVLQWFDGSGWVDITADDVTDARQFSYELLTNDGDSGLRYIHDGLEVRADSFRVSAVDRHGEPSDGDAAISFVITNVNDGPEIAQNPDAEDAPFSDPAAPNNLGGLVSQNNAITVNEGETYQITTADLAAYDPDSSSAQVQYRITSNTGHGQVALSNDGGNTFRILGVGASFSQADVTAGKLYYIHDGSEPPASPDSPYDMFVFTLADGDKELTNREFHINIAGPANDAPEFSDTADGPIEVGENAVSVSGFTIADADLADGVGSGETDFVQAIVRVVTTGGAPIDHATTAGGVTIGYAAGLTPIDGHDGDGDYLVLQGTRAEINAALAGLTVQFGANADTTYRLQVILDDRSRDANGDLTSGANGGPVNDPGEAGGDSVISGTDYDWGSESVADADDLPLPLNMAMAQVTLYASAVNDPGAITGVPVDQTVDEDVRTFIGGGFAFTDAESTAFDLPVTVTISTGGNGTLEVGDPGDVEVSGNDSGTLTLTGTVGDIAALLNDSTDGLHYTSAGNANHDQNAGGDGDVTITVTLTESDAALGSGPYADGLTDSFTLTIDPVNDRPGATASGGALPITNSGFTAVTGLSVSDADISDTGGVLAGETDVVEVTVRLLESNVALGSGDYTDGSTPAVMNTTAAGHGATVDGTYDGDGTALKIRGTIAQVNAYLGGLQIDLGYMSNSDATYAIEIVVDDRVRDVATGALDGSGDANGGPVNQDGDDTPTAIVDTPATIDPFTTAIPADLTPNTNSASRNLFLSTVNNPADVTASDVTVDEGSATIVLSTANSNIQVSDPDHNGGVMSVTVTVDEGFITAVGGTGGTVTGVGASSQEITIEGTQAQINNRLNAITITLPVFDHDTEGSGTAADWNGEISVTVVVNDQGNTGERPGALVGQDDHPDTDDATTGYGDYAYADGSSNELTTTRIFTITVDPVNDAPVIGGDVPTNTDHPDGPGSDYLAVTILETPVGDRTTTQIALLENPTTSDIDFQDATFEGGTLTISFEDYQAGDVLSLDGSPVGVESVTGGEAADLVITLSALADETALPAILAAIRYHSTSATPGGAGADALTRDFSIVLNDGNNDNGVTNAGGPAALDSNILTGTIVIDLPPEAVNDTNSLGKNDDDVDGTVLPNDSDPNGDDGISVTAIAFENDPDNIGTDQTPGTIGNPLAGDYGTLTLNADGTYTYDLDNALPVVETLRPGETLVEVFTYEITDPSGQTDTATLTITINGDSAPPVATDNTAAVAEDVTLTDSGNVITDDDGNDVDYDPEESDVTVAEIEGDSDNVGEAVEGTYGSVVIQANGSYTYTLNNAAANVQALAEGETVTDVFEYTLTDEDGDTATATLTVTITGQNDAPTALNNAHEIDKGETDPITGNVIGDDDGDGEDSDPDNDAVLSIAEVDGVPGDVGQVLTGTYGTITINSNGSYSYTLDNANADVIALRPGQTLTESFDYTLTDEHDATDTATLTITINGVNTGPFATDNSNAITEDDADPVTGNVMTEDDGDGVDSDPEGTDIEVTAIDGESSDVGQAVEGTYGSVTINSDGSYSYALNNASAVVQALTEGQIVTDSFDYTITDEDGGTATATLTITITGVNDTPVAQNNDNSVVKGATDPITGNVIDDDNGDGVDADPDAGTDLTVSAIDGEAGDVGQMLTGTYGTITINSNGSYSYTLDNDNEDVVALRPGDPALTENFTYTIVDDYGQTDTATLTITINGENTGPTATDNENEIDEDATVPATGNVLTDNDGDGVDTDPEGTDLIVAEVNGEAADVGVEVAGTYGAITINEDGSYSYVIDNDNADVQALEEGETVTDSFTYTMQDEDGGTDTATLTITINGVNTGPFATDNSNAITEDDADPVTGNVMTEDDGDGVDSDVEGSDLDVSAVNGETTNVGAAVSGTYGSVTINADGTYSYALDNDSAAVQALEEGETVTDVFTYTIVDDQGATDTATLTVTITGRNDAPVATDNENDIQEDATDPVTGNVISDNDGDGIDSDPEDSPLTVIEIDGESGDVGEEVVGNYGTITINEDGSYSYVIDNDNADVQALEEGETVTDSFTYTIEDEDGATDTATLTITITGVNDAPAAVDDAGDTRRLVKETETGNVLDNDTDIDNGATATVDAVDGEAGNVGSVVTGTYGELTLNSDGSYSYALDSDHPDVVALFGTTDSLTDSFEYTMSDGEGGTASATLTITIT</sequence>
<feature type="non-terminal residue" evidence="7">
    <location>
        <position position="3116"/>
    </location>
</feature>